<feature type="transmembrane region" description="Helical" evidence="1">
    <location>
        <begin position="12"/>
        <end position="28"/>
    </location>
</feature>
<keyword evidence="1" id="KW-0472">Membrane</keyword>
<gene>
    <name evidence="2" type="ORF">EDS130_LOCUS3846</name>
    <name evidence="3" type="ORF">XAT740_LOCUS19775</name>
</gene>
<dbReference type="Proteomes" id="UP000663852">
    <property type="component" value="Unassembled WGS sequence"/>
</dbReference>
<evidence type="ECO:0000313" key="3">
    <source>
        <dbReference type="EMBL" id="CAF1128550.1"/>
    </source>
</evidence>
<dbReference type="SUPFAM" id="SSF55144">
    <property type="entry name" value="LigT-like"/>
    <property type="match status" value="1"/>
</dbReference>
<evidence type="ECO:0000256" key="1">
    <source>
        <dbReference type="SAM" id="Phobius"/>
    </source>
</evidence>
<evidence type="ECO:0000313" key="4">
    <source>
        <dbReference type="Proteomes" id="UP000663828"/>
    </source>
</evidence>
<dbReference type="InterPro" id="IPR009097">
    <property type="entry name" value="Cyclic_Pdiesterase"/>
</dbReference>
<evidence type="ECO:0008006" key="6">
    <source>
        <dbReference type="Google" id="ProtNLM"/>
    </source>
</evidence>
<keyword evidence="1" id="KW-0812">Transmembrane</keyword>
<organism evidence="2 5">
    <name type="scientific">Adineta ricciae</name>
    <name type="common">Rotifer</name>
    <dbReference type="NCBI Taxonomy" id="249248"/>
    <lineage>
        <taxon>Eukaryota</taxon>
        <taxon>Metazoa</taxon>
        <taxon>Spiralia</taxon>
        <taxon>Gnathifera</taxon>
        <taxon>Rotifera</taxon>
        <taxon>Eurotatoria</taxon>
        <taxon>Bdelloidea</taxon>
        <taxon>Adinetida</taxon>
        <taxon>Adinetidae</taxon>
        <taxon>Adineta</taxon>
    </lineage>
</organism>
<dbReference type="EMBL" id="CAJNOR010001359">
    <property type="protein sequence ID" value="CAF1128550.1"/>
    <property type="molecule type" value="Genomic_DNA"/>
</dbReference>
<keyword evidence="4" id="KW-1185">Reference proteome</keyword>
<dbReference type="OrthoDB" id="10053827at2759"/>
<proteinExistence type="predicted"/>
<reference evidence="2" key="1">
    <citation type="submission" date="2021-02" db="EMBL/GenBank/DDBJ databases">
        <authorList>
            <person name="Nowell W R."/>
        </authorList>
    </citation>
    <scope>NUCLEOTIDE SEQUENCE</scope>
</reference>
<dbReference type="Gene3D" id="3.90.1140.10">
    <property type="entry name" value="Cyclic phosphodiesterase"/>
    <property type="match status" value="1"/>
</dbReference>
<dbReference type="AlphaFoldDB" id="A0A813REF5"/>
<comment type="caution">
    <text evidence="2">The sequence shown here is derived from an EMBL/GenBank/DDBJ whole genome shotgun (WGS) entry which is preliminary data.</text>
</comment>
<dbReference type="EMBL" id="CAJNOJ010000010">
    <property type="protein sequence ID" value="CAF0781339.1"/>
    <property type="molecule type" value="Genomic_DNA"/>
</dbReference>
<dbReference type="Proteomes" id="UP000663828">
    <property type="component" value="Unassembled WGS sequence"/>
</dbReference>
<protein>
    <recommendedName>
        <fullName evidence="6">DUF1868 domain-containing protein</fullName>
    </recommendedName>
</protein>
<evidence type="ECO:0000313" key="5">
    <source>
        <dbReference type="Proteomes" id="UP000663852"/>
    </source>
</evidence>
<sequence>MFVRITAIRRLFYVSCLLIGTCLMIYQFRQNRTERNATVYEPGPDIDLYVDANGSFIHHMKYEILQFVEIPLQDRFNEFYNYLDQQSELKDYFTFVPQTAYHITLTKLKDEISENEEHIKTLIREQQKLDKDETFTLCLSKQAYNLEQKEIRVELEFQNNFFEENITKYQKRWTNDFPDLIVEHRKTFYVTIAYQYKTIPTKEMFDQFNEIIQNWQDFTFEVYVEPIEICSYADLLIYKPIVPDRPDDLTVDKIIPEELDEEKNAKDER</sequence>
<accession>A0A813REF5</accession>
<evidence type="ECO:0000313" key="2">
    <source>
        <dbReference type="EMBL" id="CAF0781339.1"/>
    </source>
</evidence>
<keyword evidence="1" id="KW-1133">Transmembrane helix</keyword>
<name>A0A813REF5_ADIRI</name>